<dbReference type="STRING" id="1936003.STSP2_02920"/>
<gene>
    <name evidence="3" type="primary">btuF</name>
    <name evidence="3" type="ORF">STSP2_02920</name>
</gene>
<feature type="domain" description="Fe/B12 periplasmic-binding" evidence="2">
    <location>
        <begin position="39"/>
        <end position="293"/>
    </location>
</feature>
<dbReference type="PANTHER" id="PTHR30535">
    <property type="entry name" value="VITAMIN B12-BINDING PROTEIN"/>
    <property type="match status" value="1"/>
</dbReference>
<dbReference type="GO" id="GO:0071281">
    <property type="term" value="P:cellular response to iron ion"/>
    <property type="evidence" value="ECO:0007669"/>
    <property type="project" value="TreeGrafter"/>
</dbReference>
<evidence type="ECO:0000256" key="1">
    <source>
        <dbReference type="ARBA" id="ARBA00022729"/>
    </source>
</evidence>
<dbReference type="InterPro" id="IPR054828">
    <property type="entry name" value="Vit_B12_bind_prot"/>
</dbReference>
<dbReference type="InterPro" id="IPR050902">
    <property type="entry name" value="ABC_Transporter_SBP"/>
</dbReference>
<dbReference type="Pfam" id="PF01497">
    <property type="entry name" value="Peripla_BP_2"/>
    <property type="match status" value="1"/>
</dbReference>
<proteinExistence type="predicted"/>
<keyword evidence="4" id="KW-1185">Reference proteome</keyword>
<evidence type="ECO:0000259" key="2">
    <source>
        <dbReference type="PROSITE" id="PS50983"/>
    </source>
</evidence>
<dbReference type="EMBL" id="CP019791">
    <property type="protein sequence ID" value="AQT69724.1"/>
    <property type="molecule type" value="Genomic_DNA"/>
</dbReference>
<sequence>MKKWLVLTICFIAWCLAGFYLLGLPEQAEGAAANKPVNRIVVTAPNLTEILFSLGLDEQIVGVTMFSKYPPAAAEKPRIGSFWQLNVEAIIAARPDLILSLDFPRQKNVSQRLAMMGYDTLTVNVETVDDLFRSIERVGQAVDRKTEANNLAGDIRNQLNGIQQRVAGRDRPRVMWVIQRDPLRVAGRETFINEMIELAGGVNAIGKTFHQYPPIGTEMVMGCQPDVIIEPSMTETDVEQIQAGARRHWSKYENLPAVERGRVYSVNGDLVSQLGPRLADGVRQIAQRIHPEAFGEDR</sequence>
<dbReference type="PROSITE" id="PS50983">
    <property type="entry name" value="FE_B12_PBP"/>
    <property type="match status" value="1"/>
</dbReference>
<reference evidence="4" key="1">
    <citation type="submission" date="2017-02" db="EMBL/GenBank/DDBJ databases">
        <title>Comparative genomics and description of representatives of a novel lineage of planctomycetes thriving in anoxic sediments.</title>
        <authorList>
            <person name="Spring S."/>
            <person name="Bunk B."/>
            <person name="Sproer C."/>
        </authorList>
    </citation>
    <scope>NUCLEOTIDE SEQUENCE [LARGE SCALE GENOMIC DNA]</scope>
    <source>
        <strain evidence="4">ST-NAGAB-D1</strain>
    </source>
</reference>
<accession>A0A1U9NPQ0</accession>
<dbReference type="RefSeq" id="WP_146663385.1">
    <property type="nucleotide sequence ID" value="NZ_CP019791.1"/>
</dbReference>
<dbReference type="KEGG" id="alus:STSP2_02920"/>
<dbReference type="Proteomes" id="UP000189674">
    <property type="component" value="Chromosome"/>
</dbReference>
<evidence type="ECO:0000313" key="3">
    <source>
        <dbReference type="EMBL" id="AQT69724.1"/>
    </source>
</evidence>
<evidence type="ECO:0000313" key="4">
    <source>
        <dbReference type="Proteomes" id="UP000189674"/>
    </source>
</evidence>
<dbReference type="AlphaFoldDB" id="A0A1U9NPQ0"/>
<dbReference type="InterPro" id="IPR002491">
    <property type="entry name" value="ABC_transptr_periplasmic_BD"/>
</dbReference>
<name>A0A1U9NPQ0_9BACT</name>
<dbReference type="SUPFAM" id="SSF53807">
    <property type="entry name" value="Helical backbone' metal receptor"/>
    <property type="match status" value="1"/>
</dbReference>
<dbReference type="PANTHER" id="PTHR30535:SF34">
    <property type="entry name" value="MOLYBDATE-BINDING PROTEIN MOLA"/>
    <property type="match status" value="1"/>
</dbReference>
<organism evidence="3 4">
    <name type="scientific">Anaerohalosphaera lusitana</name>
    <dbReference type="NCBI Taxonomy" id="1936003"/>
    <lineage>
        <taxon>Bacteria</taxon>
        <taxon>Pseudomonadati</taxon>
        <taxon>Planctomycetota</taxon>
        <taxon>Phycisphaerae</taxon>
        <taxon>Sedimentisphaerales</taxon>
        <taxon>Anaerohalosphaeraceae</taxon>
        <taxon>Anaerohalosphaera</taxon>
    </lineage>
</organism>
<dbReference type="Gene3D" id="3.40.50.1980">
    <property type="entry name" value="Nitrogenase molybdenum iron protein domain"/>
    <property type="match status" value="2"/>
</dbReference>
<keyword evidence="1" id="KW-0732">Signal</keyword>
<dbReference type="OrthoDB" id="9787772at2"/>
<dbReference type="NCBIfam" id="NF038402">
    <property type="entry name" value="TroA_like"/>
    <property type="match status" value="1"/>
</dbReference>
<protein>
    <submittedName>
        <fullName evidence="3">Vitamin B12-binding protein</fullName>
    </submittedName>
</protein>